<comment type="catalytic activity">
    <reaction evidence="11">
        <text>2,5-diamino-6-(1-D-ribitylamino)pyrimidin-4(3H)-one 5'-phosphate + NAD(+) = 2,5-diamino-6-(1-D-ribosylamino)pyrimidin-4(3H)-one 5'-phosphate + NADH + H(+)</text>
        <dbReference type="Rhea" id="RHEA:27274"/>
        <dbReference type="ChEBI" id="CHEBI:15378"/>
        <dbReference type="ChEBI" id="CHEBI:57540"/>
        <dbReference type="ChEBI" id="CHEBI:57945"/>
        <dbReference type="ChEBI" id="CHEBI:58890"/>
        <dbReference type="ChEBI" id="CHEBI:59545"/>
        <dbReference type="EC" id="1.1.1.302"/>
    </reaction>
</comment>
<evidence type="ECO:0000256" key="4">
    <source>
        <dbReference type="ARBA" id="ARBA00012851"/>
    </source>
</evidence>
<protein>
    <recommendedName>
        <fullName evidence="5">2,5-diamino-6-ribosylamino-4(3H)-pyrimidinone 5'-phosphate reductase</fullName>
        <ecNumber evidence="4">1.1.1.302</ecNumber>
    </recommendedName>
    <alternativeName>
        <fullName evidence="10">2,5-diamino-6-(5-phospho-D-ribosylamino)pyrimidin-4(3H)-one reductase</fullName>
    </alternativeName>
    <alternativeName>
        <fullName evidence="9">2,5-diamino-6-ribitylamino-4(3H)-pyrimidinone 5'-phosphate synthase</fullName>
    </alternativeName>
</protein>
<keyword evidence="7" id="KW-0521">NADP</keyword>
<evidence type="ECO:0000256" key="6">
    <source>
        <dbReference type="ARBA" id="ARBA00022619"/>
    </source>
</evidence>
<comment type="function">
    <text evidence="1">Catalyzes an early step in riboflavin biosynthesis, the NADPH-dependent reduction of the ribose side chain of 2,5-diamino-6-ribosylamino-4(3H)-pyrimidinone 5'-phosphate, yielding 2,5-diamino-6-ribitylamino-4(3H)-pyrimidinone 5'-phosphate.</text>
</comment>
<evidence type="ECO:0000256" key="3">
    <source>
        <dbReference type="ARBA" id="ARBA00009723"/>
    </source>
</evidence>
<dbReference type="SUPFAM" id="SSF53597">
    <property type="entry name" value="Dihydrofolate reductase-like"/>
    <property type="match status" value="1"/>
</dbReference>
<proteinExistence type="inferred from homology"/>
<keyword evidence="8" id="KW-0560">Oxidoreductase</keyword>
<dbReference type="PANTHER" id="PTHR38011">
    <property type="entry name" value="DIHYDROFOLATE REDUCTASE FAMILY PROTEIN (AFU_ORTHOLOGUE AFUA_8G06820)"/>
    <property type="match status" value="1"/>
</dbReference>
<reference evidence="14" key="1">
    <citation type="submission" date="2020-11" db="EMBL/GenBank/DDBJ databases">
        <authorList>
            <consortium name="DOE Joint Genome Institute"/>
            <person name="Ahrendt S."/>
            <person name="Riley R."/>
            <person name="Andreopoulos W."/>
            <person name="Labutti K."/>
            <person name="Pangilinan J."/>
            <person name="Ruiz-Duenas F.J."/>
            <person name="Barrasa J.M."/>
            <person name="Sanchez-Garcia M."/>
            <person name="Camarero S."/>
            <person name="Miyauchi S."/>
            <person name="Serrano A."/>
            <person name="Linde D."/>
            <person name="Babiker R."/>
            <person name="Drula E."/>
            <person name="Ayuso-Fernandez I."/>
            <person name="Pacheco R."/>
            <person name="Padilla G."/>
            <person name="Ferreira P."/>
            <person name="Barriuso J."/>
            <person name="Kellner H."/>
            <person name="Castanera R."/>
            <person name="Alfaro M."/>
            <person name="Ramirez L."/>
            <person name="Pisabarro A.G."/>
            <person name="Kuo A."/>
            <person name="Tritt A."/>
            <person name="Lipzen A."/>
            <person name="He G."/>
            <person name="Yan M."/>
            <person name="Ng V."/>
            <person name="Cullen D."/>
            <person name="Martin F."/>
            <person name="Rosso M.-N."/>
            <person name="Henrissat B."/>
            <person name="Hibbett D."/>
            <person name="Martinez A.T."/>
            <person name="Grigoriev I.V."/>
        </authorList>
    </citation>
    <scope>NUCLEOTIDE SEQUENCE</scope>
    <source>
        <strain evidence="14">CIRM-BRFM 674</strain>
    </source>
</reference>
<dbReference type="Proteomes" id="UP000807469">
    <property type="component" value="Unassembled WGS sequence"/>
</dbReference>
<dbReference type="InterPro" id="IPR002734">
    <property type="entry name" value="RibDG_C"/>
</dbReference>
<evidence type="ECO:0000313" key="15">
    <source>
        <dbReference type="Proteomes" id="UP000807469"/>
    </source>
</evidence>
<dbReference type="InterPro" id="IPR024072">
    <property type="entry name" value="DHFR-like_dom_sf"/>
</dbReference>
<sequence length="113" mass="11579">MGRDLLEVLTLRGRGSRVSVAALLQTLRDLGMKSLMVEGGAGIIGSLLAKRDVVDALIITIAPVLVGGAGVGYDYPTTAAGDGALRVVQRFGALHTEIVVLSDTVVVLPPAAT</sequence>
<evidence type="ECO:0000256" key="10">
    <source>
        <dbReference type="ARBA" id="ARBA00031630"/>
    </source>
</evidence>
<comment type="catalytic activity">
    <reaction evidence="12">
        <text>2,5-diamino-6-(1-D-ribitylamino)pyrimidin-4(3H)-one 5'-phosphate + NADP(+) = 2,5-diamino-6-(1-D-ribosylamino)pyrimidin-4(3H)-one 5'-phosphate + NADPH + H(+)</text>
        <dbReference type="Rhea" id="RHEA:27278"/>
        <dbReference type="ChEBI" id="CHEBI:15378"/>
        <dbReference type="ChEBI" id="CHEBI:57783"/>
        <dbReference type="ChEBI" id="CHEBI:58349"/>
        <dbReference type="ChEBI" id="CHEBI:58890"/>
        <dbReference type="ChEBI" id="CHEBI:59545"/>
        <dbReference type="EC" id="1.1.1.302"/>
    </reaction>
</comment>
<evidence type="ECO:0000256" key="9">
    <source>
        <dbReference type="ARBA" id="ARBA00030073"/>
    </source>
</evidence>
<dbReference type="EMBL" id="MU155130">
    <property type="protein sequence ID" value="KAF9486562.1"/>
    <property type="molecule type" value="Genomic_DNA"/>
</dbReference>
<evidence type="ECO:0000256" key="5">
    <source>
        <dbReference type="ARBA" id="ARBA00015035"/>
    </source>
</evidence>
<dbReference type="Pfam" id="PF01872">
    <property type="entry name" value="RibD_C"/>
    <property type="match status" value="1"/>
</dbReference>
<accession>A0A9P6D0P4</accession>
<feature type="domain" description="Bacterial bifunctional deaminase-reductase C-terminal" evidence="13">
    <location>
        <begin position="9"/>
        <end position="70"/>
    </location>
</feature>
<dbReference type="EC" id="1.1.1.302" evidence="4"/>
<name>A0A9P6D0P4_9AGAR</name>
<evidence type="ECO:0000256" key="11">
    <source>
        <dbReference type="ARBA" id="ARBA00047550"/>
    </source>
</evidence>
<evidence type="ECO:0000256" key="12">
    <source>
        <dbReference type="ARBA" id="ARBA00049020"/>
    </source>
</evidence>
<evidence type="ECO:0000256" key="8">
    <source>
        <dbReference type="ARBA" id="ARBA00023002"/>
    </source>
</evidence>
<dbReference type="GO" id="GO:0008703">
    <property type="term" value="F:5-amino-6-(5-phosphoribosylamino)uracil reductase activity"/>
    <property type="evidence" value="ECO:0007669"/>
    <property type="project" value="InterPro"/>
</dbReference>
<evidence type="ECO:0000259" key="13">
    <source>
        <dbReference type="Pfam" id="PF01872"/>
    </source>
</evidence>
<dbReference type="InterPro" id="IPR050765">
    <property type="entry name" value="Riboflavin_Biosynth_HTPR"/>
</dbReference>
<dbReference type="OrthoDB" id="5432at2759"/>
<comment type="similarity">
    <text evidence="3">Belongs to the HTP reductase family.</text>
</comment>
<evidence type="ECO:0000256" key="1">
    <source>
        <dbReference type="ARBA" id="ARBA00003555"/>
    </source>
</evidence>
<gene>
    <name evidence="14" type="ORF">BDN70DRAFT_926778</name>
</gene>
<evidence type="ECO:0000256" key="2">
    <source>
        <dbReference type="ARBA" id="ARBA00005104"/>
    </source>
</evidence>
<comment type="caution">
    <text evidence="14">The sequence shown here is derived from an EMBL/GenBank/DDBJ whole genome shotgun (WGS) entry which is preliminary data.</text>
</comment>
<dbReference type="AlphaFoldDB" id="A0A9P6D0P4"/>
<organism evidence="14 15">
    <name type="scientific">Pholiota conissans</name>
    <dbReference type="NCBI Taxonomy" id="109636"/>
    <lineage>
        <taxon>Eukaryota</taxon>
        <taxon>Fungi</taxon>
        <taxon>Dikarya</taxon>
        <taxon>Basidiomycota</taxon>
        <taxon>Agaricomycotina</taxon>
        <taxon>Agaricomycetes</taxon>
        <taxon>Agaricomycetidae</taxon>
        <taxon>Agaricales</taxon>
        <taxon>Agaricineae</taxon>
        <taxon>Strophariaceae</taxon>
        <taxon>Pholiota</taxon>
    </lineage>
</organism>
<evidence type="ECO:0000256" key="7">
    <source>
        <dbReference type="ARBA" id="ARBA00022857"/>
    </source>
</evidence>
<dbReference type="Gene3D" id="3.40.430.10">
    <property type="entry name" value="Dihydrofolate Reductase, subunit A"/>
    <property type="match status" value="1"/>
</dbReference>
<comment type="pathway">
    <text evidence="2">Cofactor biosynthesis; riboflavin biosynthesis.</text>
</comment>
<keyword evidence="15" id="KW-1185">Reference proteome</keyword>
<dbReference type="PANTHER" id="PTHR38011:SF7">
    <property type="entry name" value="2,5-DIAMINO-6-RIBOSYLAMINO-4(3H)-PYRIMIDINONE 5'-PHOSPHATE REDUCTASE"/>
    <property type="match status" value="1"/>
</dbReference>
<evidence type="ECO:0000313" key="14">
    <source>
        <dbReference type="EMBL" id="KAF9486562.1"/>
    </source>
</evidence>
<keyword evidence="6" id="KW-0686">Riboflavin biosynthesis</keyword>
<dbReference type="GO" id="GO:0009231">
    <property type="term" value="P:riboflavin biosynthetic process"/>
    <property type="evidence" value="ECO:0007669"/>
    <property type="project" value="UniProtKB-KW"/>
</dbReference>